<evidence type="ECO:0000313" key="2">
    <source>
        <dbReference type="Proteomes" id="UP001524569"/>
    </source>
</evidence>
<organism evidence="1 2">
    <name type="scientific">Methylomonas aurea</name>
    <dbReference type="NCBI Taxonomy" id="2952224"/>
    <lineage>
        <taxon>Bacteria</taxon>
        <taxon>Pseudomonadati</taxon>
        <taxon>Pseudomonadota</taxon>
        <taxon>Gammaproteobacteria</taxon>
        <taxon>Methylococcales</taxon>
        <taxon>Methylococcaceae</taxon>
        <taxon>Methylomonas</taxon>
    </lineage>
</organism>
<comment type="caution">
    <text evidence="1">The sequence shown here is derived from an EMBL/GenBank/DDBJ whole genome shotgun (WGS) entry which is preliminary data.</text>
</comment>
<protein>
    <submittedName>
        <fullName evidence="1">Uncharacterized protein</fullName>
    </submittedName>
</protein>
<gene>
    <name evidence="1" type="ORF">NP603_11565</name>
</gene>
<sequence length="109" mass="12281">MNRTTATITLLTIALVVSNAWWAYRLLDFGISYTYQGVSFEEHQQALAQALAIIKVLGNCDASREQIVQAVQQAWSSSQPFEKDGWLRVGRLGLRFTEDGRLVQAVYDD</sequence>
<evidence type="ECO:0000313" key="1">
    <source>
        <dbReference type="EMBL" id="MCQ8181749.1"/>
    </source>
</evidence>
<dbReference type="EMBL" id="JANIBM010000012">
    <property type="protein sequence ID" value="MCQ8181749.1"/>
    <property type="molecule type" value="Genomic_DNA"/>
</dbReference>
<reference evidence="1 2" key="1">
    <citation type="submission" date="2022-07" db="EMBL/GenBank/DDBJ databases">
        <title>Methylomonas rivi sp. nov., Methylomonas rosea sp. nov., Methylomonas aureus sp. nov. and Methylomonas subterranea sp. nov., four novel methanotrophs isolated from a freshwater creek and the deep terrestrial subsurface.</title>
        <authorList>
            <person name="Abin C."/>
            <person name="Sankaranarayanan K."/>
            <person name="Garner C."/>
            <person name="Sindelar R."/>
            <person name="Kotary K."/>
            <person name="Garner R."/>
            <person name="Barclay S."/>
            <person name="Lawson P."/>
            <person name="Krumholz L."/>
        </authorList>
    </citation>
    <scope>NUCLEOTIDE SEQUENCE [LARGE SCALE GENOMIC DNA]</scope>
    <source>
        <strain evidence="1 2">SURF-1</strain>
    </source>
</reference>
<proteinExistence type="predicted"/>
<dbReference type="RefSeq" id="WP_256611038.1">
    <property type="nucleotide sequence ID" value="NZ_JANIBM010000012.1"/>
</dbReference>
<keyword evidence="2" id="KW-1185">Reference proteome</keyword>
<accession>A0ABT1UHQ6</accession>
<dbReference type="Proteomes" id="UP001524569">
    <property type="component" value="Unassembled WGS sequence"/>
</dbReference>
<name>A0ABT1UHQ6_9GAMM</name>